<evidence type="ECO:0000313" key="1">
    <source>
        <dbReference type="EMBL" id="CAN74822.1"/>
    </source>
</evidence>
<protein>
    <submittedName>
        <fullName evidence="1">Uncharacterized protein</fullName>
    </submittedName>
</protein>
<sequence>MKYVPVCVVIAIQVITIRVYSHRRRLGGNPLISNKIMLNDARKDIVFKIMNCPYSSGCLSAIADLPAWCWLFGTIFSILDSCVVGKTSTILLSDLIDGEFFVLEAPAH</sequence>
<dbReference type="EMBL" id="AM466192">
    <property type="protein sequence ID" value="CAN74822.1"/>
    <property type="molecule type" value="Genomic_DNA"/>
</dbReference>
<name>A5BP29_VITVI</name>
<accession>A5BP29</accession>
<gene>
    <name evidence="1" type="ORF">VITISV_034593</name>
</gene>
<proteinExistence type="predicted"/>
<dbReference type="AlphaFoldDB" id="A5BP29"/>
<reference evidence="1" key="1">
    <citation type="journal article" date="2007" name="PLoS ONE">
        <title>The first genome sequence of an elite grapevine cultivar (Pinot noir Vitis vinifera L.): coping with a highly heterozygous genome.</title>
        <authorList>
            <person name="Velasco R."/>
            <person name="Zharkikh A."/>
            <person name="Troggio M."/>
            <person name="Cartwright D.A."/>
            <person name="Cestaro A."/>
            <person name="Pruss D."/>
            <person name="Pindo M."/>
            <person name="FitzGerald L.M."/>
            <person name="Vezzulli S."/>
            <person name="Reid J."/>
            <person name="Malacarne G."/>
            <person name="Iliev D."/>
            <person name="Coppola G."/>
            <person name="Wardell B."/>
            <person name="Micheletti D."/>
            <person name="Macalma T."/>
            <person name="Facci M."/>
            <person name="Mitchell J.T."/>
            <person name="Perazzolli M."/>
            <person name="Eldredge G."/>
            <person name="Gatto P."/>
            <person name="Oyzerski R."/>
            <person name="Moretto M."/>
            <person name="Gutin N."/>
            <person name="Stefanini M."/>
            <person name="Chen Y."/>
            <person name="Segala C."/>
            <person name="Davenport C."/>
            <person name="Dematte L."/>
            <person name="Mraz A."/>
            <person name="Battilana J."/>
            <person name="Stormo K."/>
            <person name="Costa F."/>
            <person name="Tao Q."/>
            <person name="Si-Ammour A."/>
            <person name="Harkins T."/>
            <person name="Lackey A."/>
            <person name="Perbost C."/>
            <person name="Taillon B."/>
            <person name="Stella A."/>
            <person name="Solovyev V."/>
            <person name="Fawcett J.A."/>
            <person name="Sterck L."/>
            <person name="Vandepoele K."/>
            <person name="Grando S.M."/>
            <person name="Toppo S."/>
            <person name="Moser C."/>
            <person name="Lanchbury J."/>
            <person name="Bogden R."/>
            <person name="Skolnick M."/>
            <person name="Sgaramella V."/>
            <person name="Bhatnagar S.K."/>
            <person name="Fontana P."/>
            <person name="Gutin A."/>
            <person name="Van de Peer Y."/>
            <person name="Salamini F."/>
            <person name="Viola R."/>
        </authorList>
    </citation>
    <scope>NUCLEOTIDE SEQUENCE</scope>
</reference>
<organism evidence="1">
    <name type="scientific">Vitis vinifera</name>
    <name type="common">Grape</name>
    <dbReference type="NCBI Taxonomy" id="29760"/>
    <lineage>
        <taxon>Eukaryota</taxon>
        <taxon>Viridiplantae</taxon>
        <taxon>Streptophyta</taxon>
        <taxon>Embryophyta</taxon>
        <taxon>Tracheophyta</taxon>
        <taxon>Spermatophyta</taxon>
        <taxon>Magnoliopsida</taxon>
        <taxon>eudicotyledons</taxon>
        <taxon>Gunneridae</taxon>
        <taxon>Pentapetalae</taxon>
        <taxon>rosids</taxon>
        <taxon>Vitales</taxon>
        <taxon>Vitaceae</taxon>
        <taxon>Viteae</taxon>
        <taxon>Vitis</taxon>
    </lineage>
</organism>